<dbReference type="InterPro" id="IPR013324">
    <property type="entry name" value="RNA_pol_sigma_r3/r4-like"/>
</dbReference>
<dbReference type="Pfam" id="PF15915">
    <property type="entry name" value="BAT"/>
    <property type="match status" value="1"/>
</dbReference>
<keyword evidence="2" id="KW-0804">Transcription</keyword>
<keyword evidence="7" id="KW-1185">Reference proteome</keyword>
<dbReference type="Pfam" id="PF08448">
    <property type="entry name" value="PAS_4"/>
    <property type="match status" value="1"/>
</dbReference>
<dbReference type="InterPro" id="IPR029016">
    <property type="entry name" value="GAF-like_dom_sf"/>
</dbReference>
<dbReference type="SUPFAM" id="SSF88659">
    <property type="entry name" value="Sigma3 and sigma4 domains of RNA polymerase sigma factors"/>
    <property type="match status" value="1"/>
</dbReference>
<proteinExistence type="predicted"/>
<organism evidence="6 7">
    <name type="scientific">Natrinema salifodinae</name>
    <dbReference type="NCBI Taxonomy" id="1202768"/>
    <lineage>
        <taxon>Archaea</taxon>
        <taxon>Methanobacteriati</taxon>
        <taxon>Methanobacteriota</taxon>
        <taxon>Stenosarchaea group</taxon>
        <taxon>Halobacteria</taxon>
        <taxon>Halobacteriales</taxon>
        <taxon>Natrialbaceae</taxon>
        <taxon>Natrinema</taxon>
    </lineage>
</organism>
<dbReference type="PANTHER" id="PTHR34236">
    <property type="entry name" value="DIMETHYL SULFOXIDE REDUCTASE TRANSCRIPTIONAL ACTIVATOR"/>
    <property type="match status" value="1"/>
</dbReference>
<feature type="domain" description="PAS" evidence="4">
    <location>
        <begin position="155"/>
        <end position="225"/>
    </location>
</feature>
<dbReference type="PROSITE" id="PS50113">
    <property type="entry name" value="PAC"/>
    <property type="match status" value="1"/>
</dbReference>
<dbReference type="OrthoDB" id="165911at2157"/>
<dbReference type="InterPro" id="IPR035965">
    <property type="entry name" value="PAS-like_dom_sf"/>
</dbReference>
<dbReference type="InterPro" id="IPR013656">
    <property type="entry name" value="PAS_4"/>
</dbReference>
<accession>A0A1I0Q5S8</accession>
<keyword evidence="1" id="KW-0805">Transcription regulation</keyword>
<dbReference type="Gene3D" id="3.30.450.20">
    <property type="entry name" value="PAS domain"/>
    <property type="match status" value="2"/>
</dbReference>
<dbReference type="Pfam" id="PF13185">
    <property type="entry name" value="GAF_2"/>
    <property type="match status" value="1"/>
</dbReference>
<name>A0A1I0Q5S8_9EURY</name>
<dbReference type="Pfam" id="PF04967">
    <property type="entry name" value="HTH_10"/>
    <property type="match status" value="1"/>
</dbReference>
<feature type="domain" description="PAC" evidence="5">
    <location>
        <begin position="228"/>
        <end position="280"/>
    </location>
</feature>
<gene>
    <name evidence="6" type="ORF">SAMN05216285_3117</name>
</gene>
<feature type="region of interest" description="Disordered" evidence="3">
    <location>
        <begin position="1"/>
        <end position="24"/>
    </location>
</feature>
<evidence type="ECO:0000259" key="5">
    <source>
        <dbReference type="PROSITE" id="PS50113"/>
    </source>
</evidence>
<sequence>MNDHPSNCTNGSDETGRATDTGDQSVDFNLGVRDLSDLVSDHAVALFDDEGRVAIWNEGARHLTGYDTDEIVGTHYRTLFPADDRDADRPERILERARSVGKAETEGWRLQSDGERFWAREVLAPIHEDDEVVGYAWFVNDRTEAYERERELRTEKALTESILAAQPDILYAYDAEGNLIEWNAQFQQVTGYDPDELAGMHPLTFIAPEDRDHIRDAIERILEEGERVTAEGRILTNDGARIPYEFNSARITDGDGEVLGFTGVGRNITDRKARERELERLERLNAIVRTIDETMVAAETRDEIETAVVEEFAAADAYRFAAIGRADAPATSPGYSWEPETWAGIDAADEHTEELLSTFIDPPPVADGASPFDTRAVQRYRHLDEQSVEAWRTHAREHDYGAVAVVPIVASDRPLGALVIAADEPSAFADREREVLREFGGTIGHAINAMTVRRLLYRDTAVELEFESSDRGDACIRLSDDLSCELSIDHVLPLTDRAFVYYLTTANADTERVREIARDDDAITDLRCIDAGDDECYWELVVRGSTIPDLLAEYGARLQSKTVRDGVADLTVQVSPDANLRELVDVITSAYPDTRLVSKQTVERPVETRGDFRRTVESMLTEKQRLALEAAYHGGYFEWPTRNSDAAEIAERLGIARQTFHQHLRVAQAKLLSAYFGSAD</sequence>
<dbReference type="Pfam" id="PF13426">
    <property type="entry name" value="PAS_9"/>
    <property type="match status" value="1"/>
</dbReference>
<dbReference type="Gene3D" id="3.30.450.40">
    <property type="match status" value="1"/>
</dbReference>
<evidence type="ECO:0000256" key="2">
    <source>
        <dbReference type="ARBA" id="ARBA00023163"/>
    </source>
</evidence>
<evidence type="ECO:0000256" key="3">
    <source>
        <dbReference type="SAM" id="MobiDB-lite"/>
    </source>
</evidence>
<protein>
    <submittedName>
        <fullName evidence="6">PAS domain S-box-containing protein</fullName>
    </submittedName>
</protein>
<evidence type="ECO:0000313" key="6">
    <source>
        <dbReference type="EMBL" id="SEW22299.1"/>
    </source>
</evidence>
<dbReference type="SUPFAM" id="SSF55785">
    <property type="entry name" value="PYP-like sensor domain (PAS domain)"/>
    <property type="match status" value="2"/>
</dbReference>
<dbReference type="SMART" id="SM00091">
    <property type="entry name" value="PAS"/>
    <property type="match status" value="2"/>
</dbReference>
<dbReference type="InterPro" id="IPR003018">
    <property type="entry name" value="GAF"/>
</dbReference>
<evidence type="ECO:0000313" key="7">
    <source>
        <dbReference type="Proteomes" id="UP000183275"/>
    </source>
</evidence>
<dbReference type="SUPFAM" id="SSF55781">
    <property type="entry name" value="GAF domain-like"/>
    <property type="match status" value="1"/>
</dbReference>
<dbReference type="PANTHER" id="PTHR34236:SF1">
    <property type="entry name" value="DIMETHYL SULFOXIDE REDUCTASE TRANSCRIPTIONAL ACTIVATOR"/>
    <property type="match status" value="1"/>
</dbReference>
<dbReference type="CDD" id="cd00130">
    <property type="entry name" value="PAS"/>
    <property type="match status" value="2"/>
</dbReference>
<dbReference type="STRING" id="1202768.SAMN05216285_3117"/>
<dbReference type="InterPro" id="IPR001610">
    <property type="entry name" value="PAC"/>
</dbReference>
<dbReference type="InterPro" id="IPR000700">
    <property type="entry name" value="PAS-assoc_C"/>
</dbReference>
<reference evidence="7" key="1">
    <citation type="submission" date="2016-10" db="EMBL/GenBank/DDBJ databases">
        <authorList>
            <person name="Varghese N."/>
        </authorList>
    </citation>
    <scope>NUCLEOTIDE SEQUENCE [LARGE SCALE GENOMIC DNA]</scope>
    <source>
        <strain evidence="7">CGMCC 1.12284</strain>
    </source>
</reference>
<feature type="domain" description="PAS" evidence="4">
    <location>
        <begin position="44"/>
        <end position="101"/>
    </location>
</feature>
<dbReference type="AlphaFoldDB" id="A0A1I0Q5S8"/>
<dbReference type="InterPro" id="IPR007050">
    <property type="entry name" value="HTH_bacterioopsin"/>
</dbReference>
<evidence type="ECO:0000259" key="4">
    <source>
        <dbReference type="PROSITE" id="PS50112"/>
    </source>
</evidence>
<dbReference type="RefSeq" id="WP_049989727.1">
    <property type="nucleotide sequence ID" value="NZ_FOIS01000004.1"/>
</dbReference>
<dbReference type="eggNOG" id="arCOG02276">
    <property type="taxonomic scope" value="Archaea"/>
</dbReference>
<dbReference type="eggNOG" id="arCOG02348">
    <property type="taxonomic scope" value="Archaea"/>
</dbReference>
<dbReference type="InterPro" id="IPR000014">
    <property type="entry name" value="PAS"/>
</dbReference>
<dbReference type="EMBL" id="FOIS01000004">
    <property type="protein sequence ID" value="SEW22299.1"/>
    <property type="molecule type" value="Genomic_DNA"/>
</dbReference>
<dbReference type="NCBIfam" id="TIGR00229">
    <property type="entry name" value="sensory_box"/>
    <property type="match status" value="2"/>
</dbReference>
<feature type="compositionally biased region" description="Polar residues" evidence="3">
    <location>
        <begin position="1"/>
        <end position="13"/>
    </location>
</feature>
<dbReference type="InterPro" id="IPR031803">
    <property type="entry name" value="BAT_GAF/HTH-assoc"/>
</dbReference>
<dbReference type="Proteomes" id="UP000183275">
    <property type="component" value="Unassembled WGS sequence"/>
</dbReference>
<dbReference type="SMART" id="SM00086">
    <property type="entry name" value="PAC"/>
    <property type="match status" value="2"/>
</dbReference>
<evidence type="ECO:0000256" key="1">
    <source>
        <dbReference type="ARBA" id="ARBA00023015"/>
    </source>
</evidence>
<dbReference type="PROSITE" id="PS50112">
    <property type="entry name" value="PAS"/>
    <property type="match status" value="2"/>
</dbReference>